<dbReference type="GeneID" id="25473416"/>
<organism evidence="2 3">
    <name type="scientific">Eimeria necatrix</name>
    <dbReference type="NCBI Taxonomy" id="51315"/>
    <lineage>
        <taxon>Eukaryota</taxon>
        <taxon>Sar</taxon>
        <taxon>Alveolata</taxon>
        <taxon>Apicomplexa</taxon>
        <taxon>Conoidasida</taxon>
        <taxon>Coccidia</taxon>
        <taxon>Eucoccidiorida</taxon>
        <taxon>Eimeriorina</taxon>
        <taxon>Eimeriidae</taxon>
        <taxon>Eimeria</taxon>
    </lineage>
</organism>
<evidence type="ECO:0000313" key="3">
    <source>
        <dbReference type="Proteomes" id="UP000030754"/>
    </source>
</evidence>
<keyword evidence="3" id="KW-1185">Reference proteome</keyword>
<sequence>MLGDEDIGCKDEEALLGGSREWGFWETVAGRGASLKATRTRLAGALGFRTLTRTYSSLKNAESSGTLDPHSAPSADALSDVPEYDPNAPFLAPGQKRTFRSKIRLGTPQSPHYDNIDEPFSFPLLGRHEKHRRLRSMLHGLGQAADAICKVHKQKMEAHFKAICPVPGGTTEVLLHIEFTEIESVPKNSWQQLRVKIQRSGPFDSRHCQKGKQITSLECSEDRTVCLVRDLSCSKSTPQMTEALRRARHSSLMLLFRAY</sequence>
<accession>U6MZV1</accession>
<name>U6MZV1_9EIME</name>
<protein>
    <submittedName>
        <fullName evidence="2">Uncharacterized protein</fullName>
    </submittedName>
</protein>
<dbReference type="OrthoDB" id="10308945at2759"/>
<dbReference type="Proteomes" id="UP000030754">
    <property type="component" value="Unassembled WGS sequence"/>
</dbReference>
<dbReference type="AlphaFoldDB" id="U6MZV1"/>
<feature type="region of interest" description="Disordered" evidence="1">
    <location>
        <begin position="60"/>
        <end position="93"/>
    </location>
</feature>
<evidence type="ECO:0000256" key="1">
    <source>
        <dbReference type="SAM" id="MobiDB-lite"/>
    </source>
</evidence>
<reference evidence="2" key="2">
    <citation type="submission" date="2013-10" db="EMBL/GenBank/DDBJ databases">
        <authorList>
            <person name="Aslett M."/>
        </authorList>
    </citation>
    <scope>NUCLEOTIDE SEQUENCE [LARGE SCALE GENOMIC DNA]</scope>
    <source>
        <strain evidence="2">Houghton</strain>
    </source>
</reference>
<evidence type="ECO:0000313" key="2">
    <source>
        <dbReference type="EMBL" id="CDJ67225.1"/>
    </source>
</evidence>
<dbReference type="EMBL" id="HG724203">
    <property type="protein sequence ID" value="CDJ67225.1"/>
    <property type="molecule type" value="Genomic_DNA"/>
</dbReference>
<dbReference type="VEuPathDB" id="ToxoDB:ENH_00032520"/>
<proteinExistence type="predicted"/>
<gene>
    <name evidence="2" type="ORF">ENH_00032520</name>
</gene>
<reference evidence="2" key="1">
    <citation type="submission" date="2013-10" db="EMBL/GenBank/DDBJ databases">
        <title>Genomic analysis of the causative agents of coccidiosis in chickens.</title>
        <authorList>
            <person name="Reid A.J."/>
            <person name="Blake D."/>
            <person name="Billington K."/>
            <person name="Browne H."/>
            <person name="Dunn M."/>
            <person name="Hung S."/>
            <person name="Kawahara F."/>
            <person name="Miranda-Saavedra D."/>
            <person name="Mourier T."/>
            <person name="Nagra H."/>
            <person name="Otto T.D."/>
            <person name="Rawlings N."/>
            <person name="Sanchez A."/>
            <person name="Sanders M."/>
            <person name="Subramaniam C."/>
            <person name="Tay Y."/>
            <person name="Dear P."/>
            <person name="Doerig C."/>
            <person name="Gruber A."/>
            <person name="Parkinson J."/>
            <person name="Shirley M."/>
            <person name="Wan K.L."/>
            <person name="Berriman M."/>
            <person name="Tomley F."/>
            <person name="Pain A."/>
        </authorList>
    </citation>
    <scope>NUCLEOTIDE SEQUENCE [LARGE SCALE GENOMIC DNA]</scope>
    <source>
        <strain evidence="2">Houghton</strain>
    </source>
</reference>
<dbReference type="RefSeq" id="XP_013435692.1">
    <property type="nucleotide sequence ID" value="XM_013580238.1"/>
</dbReference>